<evidence type="ECO:0000256" key="3">
    <source>
        <dbReference type="ARBA" id="ARBA00022801"/>
    </source>
</evidence>
<dbReference type="EMBL" id="BJUX01000021">
    <property type="protein sequence ID" value="GEK89711.1"/>
    <property type="molecule type" value="Genomic_DNA"/>
</dbReference>
<keyword evidence="4" id="KW-0546">Nucleotide metabolism</keyword>
<dbReference type="Pfam" id="PF00692">
    <property type="entry name" value="dUTPase"/>
    <property type="match status" value="1"/>
</dbReference>
<protein>
    <recommendedName>
        <fullName evidence="2">dUTP diphosphatase</fullName>
        <ecNumber evidence="2">3.6.1.23</ecNumber>
    </recommendedName>
</protein>
<dbReference type="PANTHER" id="PTHR11241">
    <property type="entry name" value="DEOXYURIDINE 5'-TRIPHOSPHATE NUCLEOTIDOHYDROLASE"/>
    <property type="match status" value="1"/>
</dbReference>
<evidence type="ECO:0000313" key="7">
    <source>
        <dbReference type="EMBL" id="GEK89711.1"/>
    </source>
</evidence>
<dbReference type="EC" id="3.6.1.23" evidence="2"/>
<feature type="domain" description="dUTPase-like" evidence="6">
    <location>
        <begin position="31"/>
        <end position="175"/>
    </location>
</feature>
<accession>A0ABQ0UYT9</accession>
<dbReference type="InterPro" id="IPR036157">
    <property type="entry name" value="dUTPase-like_sf"/>
</dbReference>
<sequence length="176" mass="19418">MICTFFCAERKMTRLRGFEIVTKYKEADLVLPKRATKGSAGYDLTAAVDVVVPSAFKESKETDKSGENPMRSTLIPTGVKAYMPENEYLLLANRSSNPMKRQLAVPNGIGVIDSDYYGNAGNEGEIFVQVINYGLEDVTIAKGERIAQGIFSRYEVVDEEDHAFDKRIGGFGSSGR</sequence>
<proteinExistence type="inferred from homology"/>
<dbReference type="SUPFAM" id="SSF51283">
    <property type="entry name" value="dUTPase-like"/>
    <property type="match status" value="1"/>
</dbReference>
<evidence type="ECO:0000313" key="8">
    <source>
        <dbReference type="Proteomes" id="UP000321425"/>
    </source>
</evidence>
<dbReference type="InterPro" id="IPR008181">
    <property type="entry name" value="dUTPase"/>
</dbReference>
<name>A0ABQ0UYT9_9LACT</name>
<keyword evidence="8" id="KW-1185">Reference proteome</keyword>
<comment type="catalytic activity">
    <reaction evidence="5">
        <text>dUTP + H2O = dUMP + diphosphate + H(+)</text>
        <dbReference type="Rhea" id="RHEA:10248"/>
        <dbReference type="ChEBI" id="CHEBI:15377"/>
        <dbReference type="ChEBI" id="CHEBI:15378"/>
        <dbReference type="ChEBI" id="CHEBI:33019"/>
        <dbReference type="ChEBI" id="CHEBI:61555"/>
        <dbReference type="ChEBI" id="CHEBI:246422"/>
        <dbReference type="EC" id="3.6.1.23"/>
    </reaction>
</comment>
<evidence type="ECO:0000256" key="2">
    <source>
        <dbReference type="ARBA" id="ARBA00012379"/>
    </source>
</evidence>
<evidence type="ECO:0000256" key="4">
    <source>
        <dbReference type="ARBA" id="ARBA00023080"/>
    </source>
</evidence>
<dbReference type="CDD" id="cd07557">
    <property type="entry name" value="trimeric_dUTPase"/>
    <property type="match status" value="1"/>
</dbReference>
<keyword evidence="3" id="KW-0378">Hydrolase</keyword>
<comment type="similarity">
    <text evidence="1">Belongs to the dUTPase family.</text>
</comment>
<dbReference type="PANTHER" id="PTHR11241:SF0">
    <property type="entry name" value="DEOXYURIDINE 5'-TRIPHOSPHATE NUCLEOTIDOHYDROLASE"/>
    <property type="match status" value="1"/>
</dbReference>
<evidence type="ECO:0000259" key="6">
    <source>
        <dbReference type="Pfam" id="PF00692"/>
    </source>
</evidence>
<dbReference type="InterPro" id="IPR029054">
    <property type="entry name" value="dUTPase-like"/>
</dbReference>
<dbReference type="InterPro" id="IPR033704">
    <property type="entry name" value="dUTPase_trimeric"/>
</dbReference>
<gene>
    <name evidence="7" type="primary">dut</name>
    <name evidence="7" type="ORF">APU01nite_17500</name>
</gene>
<dbReference type="Gene3D" id="2.70.40.10">
    <property type="match status" value="1"/>
</dbReference>
<evidence type="ECO:0000256" key="5">
    <source>
        <dbReference type="ARBA" id="ARBA00047686"/>
    </source>
</evidence>
<dbReference type="Proteomes" id="UP000321425">
    <property type="component" value="Unassembled WGS sequence"/>
</dbReference>
<reference evidence="7 8" key="1">
    <citation type="submission" date="2019-07" db="EMBL/GenBank/DDBJ databases">
        <title>Whole genome shotgun sequence of Alkalibacterium putridalgicola NBRC 103243.</title>
        <authorList>
            <person name="Hosoyama A."/>
            <person name="Uohara A."/>
            <person name="Ohji S."/>
            <person name="Ichikawa N."/>
        </authorList>
    </citation>
    <scope>NUCLEOTIDE SEQUENCE [LARGE SCALE GENOMIC DNA]</scope>
    <source>
        <strain evidence="7 8">NBRC 103243</strain>
    </source>
</reference>
<evidence type="ECO:0000256" key="1">
    <source>
        <dbReference type="ARBA" id="ARBA00006581"/>
    </source>
</evidence>
<organism evidence="7 8">
    <name type="scientific">Alkalibacterium putridalgicola</name>
    <dbReference type="NCBI Taxonomy" id="426703"/>
    <lineage>
        <taxon>Bacteria</taxon>
        <taxon>Bacillati</taxon>
        <taxon>Bacillota</taxon>
        <taxon>Bacilli</taxon>
        <taxon>Lactobacillales</taxon>
        <taxon>Carnobacteriaceae</taxon>
        <taxon>Alkalibacterium</taxon>
    </lineage>
</organism>
<comment type="caution">
    <text evidence="7">The sequence shown here is derived from an EMBL/GenBank/DDBJ whole genome shotgun (WGS) entry which is preliminary data.</text>
</comment>